<dbReference type="EMBL" id="VJZA01000001">
    <property type="protein sequence ID" value="TVT26090.1"/>
    <property type="molecule type" value="Genomic_DNA"/>
</dbReference>
<dbReference type="PANTHER" id="PTHR30346:SF0">
    <property type="entry name" value="HCA OPERON TRANSCRIPTIONAL ACTIVATOR HCAR"/>
    <property type="match status" value="1"/>
</dbReference>
<comment type="caution">
    <text evidence="6">The sequence shown here is derived from an EMBL/GenBank/DDBJ whole genome shotgun (WGS) entry which is preliminary data.</text>
</comment>
<dbReference type="InterPro" id="IPR005119">
    <property type="entry name" value="LysR_subst-bd"/>
</dbReference>
<sequence length="306" mass="33349">MHDWHLGVVAAVLCAALVTVAEEGTVSRASERLRVSPSAISPALTELERALKVQLCVRREAHGVTLTASGTQLLRHARTLLRRARELETELANPDGALSGLLSVGCFMGLAPVLLPKLLQGFGNRHPGVTIGFEEGDQTGLQQRLLAGKLDLVMLYDVSLSPEIRVVELTRMRPHVMLAADHRLAHEPVVALHDLADEPVVLLQEPPSPDHSLGLCHEAGITPVVRYRARNGETARALVGRGLGYAIIMQRPPNDRSYEGLCVVHKEIAELPDRDVPVVLGWPRRTCLTRRAEAFVRYSSETATAG</sequence>
<evidence type="ECO:0000256" key="3">
    <source>
        <dbReference type="ARBA" id="ARBA00023125"/>
    </source>
</evidence>
<evidence type="ECO:0000313" key="7">
    <source>
        <dbReference type="Proteomes" id="UP000318578"/>
    </source>
</evidence>
<dbReference type="PANTHER" id="PTHR30346">
    <property type="entry name" value="TRANSCRIPTIONAL DUAL REGULATOR HCAR-RELATED"/>
    <property type="match status" value="1"/>
</dbReference>
<keyword evidence="4" id="KW-0804">Transcription</keyword>
<accession>A0A558AP91</accession>
<evidence type="ECO:0000256" key="2">
    <source>
        <dbReference type="ARBA" id="ARBA00023015"/>
    </source>
</evidence>
<dbReference type="Proteomes" id="UP000318578">
    <property type="component" value="Unassembled WGS sequence"/>
</dbReference>
<evidence type="ECO:0000313" key="6">
    <source>
        <dbReference type="EMBL" id="TVT26090.1"/>
    </source>
</evidence>
<dbReference type="Pfam" id="PF00126">
    <property type="entry name" value="HTH_1"/>
    <property type="match status" value="1"/>
</dbReference>
<name>A0A558AP91_9PSEU</name>
<keyword evidence="3" id="KW-0238">DNA-binding</keyword>
<dbReference type="PROSITE" id="PS50931">
    <property type="entry name" value="HTH_LYSR"/>
    <property type="match status" value="1"/>
</dbReference>
<dbReference type="SUPFAM" id="SSF53850">
    <property type="entry name" value="Periplasmic binding protein-like II"/>
    <property type="match status" value="1"/>
</dbReference>
<dbReference type="Gene3D" id="3.40.190.10">
    <property type="entry name" value="Periplasmic binding protein-like II"/>
    <property type="match status" value="2"/>
</dbReference>
<dbReference type="Gene3D" id="1.10.10.10">
    <property type="entry name" value="Winged helix-like DNA-binding domain superfamily/Winged helix DNA-binding domain"/>
    <property type="match status" value="1"/>
</dbReference>
<evidence type="ECO:0000256" key="4">
    <source>
        <dbReference type="ARBA" id="ARBA00023163"/>
    </source>
</evidence>
<dbReference type="AlphaFoldDB" id="A0A558AP91"/>
<dbReference type="Pfam" id="PF03466">
    <property type="entry name" value="LysR_substrate"/>
    <property type="match status" value="1"/>
</dbReference>
<dbReference type="OrthoDB" id="3461141at2"/>
<dbReference type="SUPFAM" id="SSF46785">
    <property type="entry name" value="Winged helix' DNA-binding domain"/>
    <property type="match status" value="1"/>
</dbReference>
<keyword evidence="2" id="KW-0805">Transcription regulation</keyword>
<dbReference type="InterPro" id="IPR036390">
    <property type="entry name" value="WH_DNA-bd_sf"/>
</dbReference>
<reference evidence="6 7" key="1">
    <citation type="submission" date="2019-07" db="EMBL/GenBank/DDBJ databases">
        <title>New species of Amycolatopsis and Streptomyces.</title>
        <authorList>
            <person name="Duangmal K."/>
            <person name="Teo W.F.A."/>
            <person name="Lipun K."/>
        </authorList>
    </citation>
    <scope>NUCLEOTIDE SEQUENCE [LARGE SCALE GENOMIC DNA]</scope>
    <source>
        <strain evidence="6 7">JCM 30562</strain>
    </source>
</reference>
<dbReference type="GO" id="GO:0032993">
    <property type="term" value="C:protein-DNA complex"/>
    <property type="evidence" value="ECO:0007669"/>
    <property type="project" value="TreeGrafter"/>
</dbReference>
<feature type="domain" description="HTH lysR-type" evidence="5">
    <location>
        <begin position="16"/>
        <end position="67"/>
    </location>
</feature>
<dbReference type="RefSeq" id="WP_144632270.1">
    <property type="nucleotide sequence ID" value="NZ_BNAX01000008.1"/>
</dbReference>
<dbReference type="InterPro" id="IPR036388">
    <property type="entry name" value="WH-like_DNA-bd_sf"/>
</dbReference>
<keyword evidence="7" id="KW-1185">Reference proteome</keyword>
<gene>
    <name evidence="6" type="ORF">FNH06_01320</name>
</gene>
<proteinExistence type="inferred from homology"/>
<protein>
    <submittedName>
        <fullName evidence="6">LysR family transcriptional regulator</fullName>
    </submittedName>
</protein>
<comment type="similarity">
    <text evidence="1">Belongs to the LysR transcriptional regulatory family.</text>
</comment>
<evidence type="ECO:0000256" key="1">
    <source>
        <dbReference type="ARBA" id="ARBA00009437"/>
    </source>
</evidence>
<evidence type="ECO:0000259" key="5">
    <source>
        <dbReference type="PROSITE" id="PS50931"/>
    </source>
</evidence>
<dbReference type="InterPro" id="IPR000847">
    <property type="entry name" value="LysR_HTH_N"/>
</dbReference>
<organism evidence="6 7">
    <name type="scientific">Amycolatopsis acidiphila</name>
    <dbReference type="NCBI Taxonomy" id="715473"/>
    <lineage>
        <taxon>Bacteria</taxon>
        <taxon>Bacillati</taxon>
        <taxon>Actinomycetota</taxon>
        <taxon>Actinomycetes</taxon>
        <taxon>Pseudonocardiales</taxon>
        <taxon>Pseudonocardiaceae</taxon>
        <taxon>Amycolatopsis</taxon>
    </lineage>
</organism>
<dbReference type="GO" id="GO:0003677">
    <property type="term" value="F:DNA binding"/>
    <property type="evidence" value="ECO:0007669"/>
    <property type="project" value="UniProtKB-KW"/>
</dbReference>
<dbReference type="GO" id="GO:0003700">
    <property type="term" value="F:DNA-binding transcription factor activity"/>
    <property type="evidence" value="ECO:0007669"/>
    <property type="project" value="InterPro"/>
</dbReference>